<organism evidence="1 2">
    <name type="scientific">Stygiolobus caldivivus</name>
    <dbReference type="NCBI Taxonomy" id="2824673"/>
    <lineage>
        <taxon>Archaea</taxon>
        <taxon>Thermoproteota</taxon>
        <taxon>Thermoprotei</taxon>
        <taxon>Sulfolobales</taxon>
        <taxon>Sulfolobaceae</taxon>
        <taxon>Stygiolobus</taxon>
    </lineage>
</organism>
<gene>
    <name evidence="1" type="ORF">KN1_20240</name>
</gene>
<dbReference type="KEGG" id="csty:KN1_20240"/>
<dbReference type="RefSeq" id="WP_221287403.1">
    <property type="nucleotide sequence ID" value="NZ_AP024597.1"/>
</dbReference>
<dbReference type="GeneID" id="66163756"/>
<dbReference type="Proteomes" id="UP000825123">
    <property type="component" value="Chromosome"/>
</dbReference>
<keyword evidence="2" id="KW-1185">Reference proteome</keyword>
<protein>
    <submittedName>
        <fullName evidence="1">Uncharacterized protein</fullName>
    </submittedName>
</protein>
<proteinExistence type="predicted"/>
<evidence type="ECO:0000313" key="2">
    <source>
        <dbReference type="Proteomes" id="UP000825123"/>
    </source>
</evidence>
<accession>A0A8D5ZK00</accession>
<dbReference type="EMBL" id="AP024597">
    <property type="protein sequence ID" value="BCU70727.1"/>
    <property type="molecule type" value="Genomic_DNA"/>
</dbReference>
<reference evidence="1 2" key="1">
    <citation type="submission" date="2021-04" db="EMBL/GenBank/DDBJ databases">
        <title>Complete genome sequence of Stygiolobus sp. KN-1.</title>
        <authorList>
            <person name="Nakamura K."/>
            <person name="Sakai H."/>
            <person name="Kurosawa N."/>
        </authorList>
    </citation>
    <scope>NUCLEOTIDE SEQUENCE [LARGE SCALE GENOMIC DNA]</scope>
    <source>
        <strain evidence="1 2">KN-1</strain>
    </source>
</reference>
<dbReference type="AlphaFoldDB" id="A0A8D5ZK00"/>
<sequence>MKELNGIPPGINAVDYVVVLDTILNFETILENEDEVSDIIEKTRNFLFSSMKGNLK</sequence>
<evidence type="ECO:0000313" key="1">
    <source>
        <dbReference type="EMBL" id="BCU70727.1"/>
    </source>
</evidence>
<name>A0A8D5ZK00_9CREN</name>